<evidence type="ECO:0000256" key="1">
    <source>
        <dbReference type="SAM" id="Phobius"/>
    </source>
</evidence>
<sequence>MEEFKLALFLTLTGSAIGTSTALFVAFWRTRYTVKSQDLSKRIELLCDSISKLEELSCQFWNGDEKVSQHYILGYKEKISLSVEYLENEYTRFPKGAVNVALKEFFVACTGGDFESQVRKVNPQAQRSVLITGETLQVELLKIRNSLY</sequence>
<dbReference type="EMBL" id="AP019798">
    <property type="protein sequence ID" value="BBL89019.1"/>
    <property type="molecule type" value="Genomic_DNA"/>
</dbReference>
<dbReference type="RefSeq" id="WP_143692586.1">
    <property type="nucleotide sequence ID" value="NZ_AP019798.1"/>
</dbReference>
<accession>A0A510I5Y1</accession>
<keyword evidence="1" id="KW-0812">Transmembrane</keyword>
<protein>
    <submittedName>
        <fullName evidence="2">Uncharacterized protein</fullName>
    </submittedName>
</protein>
<evidence type="ECO:0000313" key="2">
    <source>
        <dbReference type="EMBL" id="BBL89019.1"/>
    </source>
</evidence>
<dbReference type="AlphaFoldDB" id="A0A510I5Y1"/>
<organism evidence="2 3">
    <name type="scientific">Vibrio rotiferianus</name>
    <dbReference type="NCBI Taxonomy" id="190895"/>
    <lineage>
        <taxon>Bacteria</taxon>
        <taxon>Pseudomonadati</taxon>
        <taxon>Pseudomonadota</taxon>
        <taxon>Gammaproteobacteria</taxon>
        <taxon>Vibrionales</taxon>
        <taxon>Vibrionaceae</taxon>
        <taxon>Vibrio</taxon>
    </lineage>
</organism>
<proteinExistence type="predicted"/>
<feature type="transmembrane region" description="Helical" evidence="1">
    <location>
        <begin position="6"/>
        <end position="28"/>
    </location>
</feature>
<evidence type="ECO:0000313" key="3">
    <source>
        <dbReference type="Proteomes" id="UP000315115"/>
    </source>
</evidence>
<gene>
    <name evidence="2" type="ORF">VroAM7_16720</name>
</gene>
<keyword evidence="1" id="KW-1133">Transmembrane helix</keyword>
<keyword evidence="1" id="KW-0472">Membrane</keyword>
<reference evidence="3" key="1">
    <citation type="submission" date="2019-07" db="EMBL/GenBank/DDBJ databases">
        <title>Complete Genome Sequences of Vibrion rotiferianus strain AM7.</title>
        <authorList>
            <person name="Miyazaki K."/>
            <person name="Wiseschart A."/>
            <person name="Pootanakit K."/>
            <person name="Ishimori K."/>
            <person name="Kitahara K."/>
        </authorList>
    </citation>
    <scope>NUCLEOTIDE SEQUENCE [LARGE SCALE GENOMIC DNA]</scope>
    <source>
        <strain evidence="3">AM7</strain>
    </source>
</reference>
<name>A0A510I5Y1_9VIBR</name>
<dbReference type="Proteomes" id="UP000315115">
    <property type="component" value="Chromosome 1"/>
</dbReference>